<evidence type="ECO:0000313" key="1">
    <source>
        <dbReference type="EMBL" id="KAI4327820.1"/>
    </source>
</evidence>
<sequence length="402" mass="44761">MPSLHSVIVISQWINVPPISYVYVSLAIIFSYILSQINKTMTSWYLVSVFVPVIVATIIYRLEPFEPVHFPSDQLSRTTSTVPTRNEHMRRGSEVVGDGKLAGPEDLLYDTDSGVIYTGCGDGWIKRVTVNESVAENWVNTGGRPLGLALGSNGEVIVADAEKGLLRVTKEKEIEVLAYEVEGLKFKLTDGVDIAKDGTIYFTDASYLYSLKDYVFDILEGNPHGRLMSYNPTTNKTTLLAGNLYFANGVVVSPDQTFVVVCETVLSRCRKYFIHGPKKGSIEKFIEDLPGMPDNIHYDGEGHYYIGMTMALTRSWDLLLRYPFIRKAAAILVKLIGNPHLENNAGIFIVDLEGKPVAYYHDPDLKLIASGIKIGNHIYCGSILYSYILRLDVKQYPALPVS</sequence>
<proteinExistence type="predicted"/>
<evidence type="ECO:0000313" key="2">
    <source>
        <dbReference type="Proteomes" id="UP000828941"/>
    </source>
</evidence>
<comment type="caution">
    <text evidence="1">The sequence shown here is derived from an EMBL/GenBank/DDBJ whole genome shotgun (WGS) entry which is preliminary data.</text>
</comment>
<dbReference type="EMBL" id="CM039433">
    <property type="protein sequence ID" value="KAI4327820.1"/>
    <property type="molecule type" value="Genomic_DNA"/>
</dbReference>
<gene>
    <name evidence="1" type="ORF">L6164_020237</name>
</gene>
<reference evidence="1 2" key="1">
    <citation type="journal article" date="2022" name="DNA Res.">
        <title>Chromosomal-level genome assembly of the orchid tree Bauhinia variegata (Leguminosae; Cercidoideae) supports the allotetraploid origin hypothesis of Bauhinia.</title>
        <authorList>
            <person name="Zhong Y."/>
            <person name="Chen Y."/>
            <person name="Zheng D."/>
            <person name="Pang J."/>
            <person name="Liu Y."/>
            <person name="Luo S."/>
            <person name="Meng S."/>
            <person name="Qian L."/>
            <person name="Wei D."/>
            <person name="Dai S."/>
            <person name="Zhou R."/>
        </authorList>
    </citation>
    <scope>NUCLEOTIDE SEQUENCE [LARGE SCALE GENOMIC DNA]</scope>
    <source>
        <strain evidence="1">BV-YZ2020</strain>
    </source>
</reference>
<protein>
    <submittedName>
        <fullName evidence="1">Uncharacterized protein</fullName>
    </submittedName>
</protein>
<accession>A0ACB9MUH7</accession>
<keyword evidence="2" id="KW-1185">Reference proteome</keyword>
<dbReference type="Proteomes" id="UP000828941">
    <property type="component" value="Chromosome 8"/>
</dbReference>
<name>A0ACB9MUH7_BAUVA</name>
<organism evidence="1 2">
    <name type="scientific">Bauhinia variegata</name>
    <name type="common">Purple orchid tree</name>
    <name type="synonym">Phanera variegata</name>
    <dbReference type="NCBI Taxonomy" id="167791"/>
    <lineage>
        <taxon>Eukaryota</taxon>
        <taxon>Viridiplantae</taxon>
        <taxon>Streptophyta</taxon>
        <taxon>Embryophyta</taxon>
        <taxon>Tracheophyta</taxon>
        <taxon>Spermatophyta</taxon>
        <taxon>Magnoliopsida</taxon>
        <taxon>eudicotyledons</taxon>
        <taxon>Gunneridae</taxon>
        <taxon>Pentapetalae</taxon>
        <taxon>rosids</taxon>
        <taxon>fabids</taxon>
        <taxon>Fabales</taxon>
        <taxon>Fabaceae</taxon>
        <taxon>Cercidoideae</taxon>
        <taxon>Cercideae</taxon>
        <taxon>Bauhiniinae</taxon>
        <taxon>Bauhinia</taxon>
    </lineage>
</organism>